<sequence length="182" mass="20069">MTPKARQRKRKRRRAVAYVLVTAGWAASIGLSTLLAPPPWLHTIAVFVHLASLIVGLGAVLMVEWYGLLWVTEWRSVRDLRQVDLTLKVPIWAGLIGLLASGAFLQPHLDSPATLVKLGAVLVLSLNGVALTRWTTTLARFPRKMRFSALPRPARVRFIASATISQLAWWTAVVIGMLNSTS</sequence>
<keyword evidence="1" id="KW-1133">Transmembrane helix</keyword>
<feature type="transmembrane region" description="Helical" evidence="1">
    <location>
        <begin position="115"/>
        <end position="135"/>
    </location>
</feature>
<gene>
    <name evidence="2" type="ORF">EDM22_04210</name>
</gene>
<dbReference type="OrthoDB" id="4350935at2"/>
<dbReference type="EMBL" id="RHHB01000004">
    <property type="protein sequence ID" value="RNB51247.1"/>
    <property type="molecule type" value="Genomic_DNA"/>
</dbReference>
<dbReference type="RefSeq" id="WP_122935815.1">
    <property type="nucleotide sequence ID" value="NZ_JBHSNT010000060.1"/>
</dbReference>
<comment type="caution">
    <text evidence="2">The sequence shown here is derived from an EMBL/GenBank/DDBJ whole genome shotgun (WGS) entry which is preliminary data.</text>
</comment>
<keyword evidence="1" id="KW-0472">Membrane</keyword>
<feature type="transmembrane region" description="Helical" evidence="1">
    <location>
        <begin position="89"/>
        <end position="109"/>
    </location>
</feature>
<dbReference type="AlphaFoldDB" id="A0A3M8AKU7"/>
<evidence type="ECO:0000313" key="3">
    <source>
        <dbReference type="Proteomes" id="UP000275048"/>
    </source>
</evidence>
<keyword evidence="1" id="KW-0812">Transmembrane</keyword>
<feature type="transmembrane region" description="Helical" evidence="1">
    <location>
        <begin position="156"/>
        <end position="178"/>
    </location>
</feature>
<feature type="transmembrane region" description="Helical" evidence="1">
    <location>
        <begin position="41"/>
        <end position="68"/>
    </location>
</feature>
<organism evidence="2 3">
    <name type="scientific">Agromyces tardus</name>
    <dbReference type="NCBI Taxonomy" id="2583849"/>
    <lineage>
        <taxon>Bacteria</taxon>
        <taxon>Bacillati</taxon>
        <taxon>Actinomycetota</taxon>
        <taxon>Actinomycetes</taxon>
        <taxon>Micrococcales</taxon>
        <taxon>Microbacteriaceae</taxon>
        <taxon>Agromyces</taxon>
    </lineage>
</organism>
<feature type="transmembrane region" description="Helical" evidence="1">
    <location>
        <begin position="15"/>
        <end position="35"/>
    </location>
</feature>
<accession>A0A3M8AKU7</accession>
<evidence type="ECO:0008006" key="4">
    <source>
        <dbReference type="Google" id="ProtNLM"/>
    </source>
</evidence>
<keyword evidence="3" id="KW-1185">Reference proteome</keyword>
<proteinExistence type="predicted"/>
<dbReference type="Proteomes" id="UP000275048">
    <property type="component" value="Unassembled WGS sequence"/>
</dbReference>
<evidence type="ECO:0000313" key="2">
    <source>
        <dbReference type="EMBL" id="RNB51247.1"/>
    </source>
</evidence>
<reference evidence="2 3" key="1">
    <citation type="submission" date="2018-10" db="EMBL/GenBank/DDBJ databases">
        <title>Isolation, diversity and antibacterial activity of antinobacteria from the wheat rhizosphere soil.</title>
        <authorList>
            <person name="Sun T."/>
        </authorList>
    </citation>
    <scope>NUCLEOTIDE SEQUENCE [LARGE SCALE GENOMIC DNA]</scope>
    <source>
        <strain evidence="2 3">SJ-23</strain>
    </source>
</reference>
<name>A0A3M8AKU7_9MICO</name>
<protein>
    <recommendedName>
        <fullName evidence="4">Copper resistance protein D domain-containing protein</fullName>
    </recommendedName>
</protein>
<evidence type="ECO:0000256" key="1">
    <source>
        <dbReference type="SAM" id="Phobius"/>
    </source>
</evidence>